<dbReference type="Proteomes" id="UP000257109">
    <property type="component" value="Unassembled WGS sequence"/>
</dbReference>
<protein>
    <submittedName>
        <fullName evidence="1">Uncharacterized protein</fullName>
    </submittedName>
</protein>
<evidence type="ECO:0000313" key="1">
    <source>
        <dbReference type="EMBL" id="RDX65580.1"/>
    </source>
</evidence>
<proteinExistence type="predicted"/>
<dbReference type="EMBL" id="QJKJ01013828">
    <property type="protein sequence ID" value="RDX65580.1"/>
    <property type="molecule type" value="Genomic_DNA"/>
</dbReference>
<keyword evidence="2" id="KW-1185">Reference proteome</keyword>
<accession>A0A371EHQ7</accession>
<dbReference type="AlphaFoldDB" id="A0A371EHQ7"/>
<feature type="non-terminal residue" evidence="1">
    <location>
        <position position="1"/>
    </location>
</feature>
<sequence length="121" mass="14047">MGDPSKGTYDAYKFTQKRARQGTQLRDMTLCYTENELIVIDFDDLGNPIGEVGMQFKSFVATQAKNHFRIVYKDWDNEKRQKGKEIQKKLVAEKVKQVELEGVEVDPSLVDITHHDLWKRA</sequence>
<dbReference type="OrthoDB" id="1435276at2759"/>
<gene>
    <name evidence="1" type="ORF">CR513_55748</name>
</gene>
<evidence type="ECO:0000313" key="2">
    <source>
        <dbReference type="Proteomes" id="UP000257109"/>
    </source>
</evidence>
<reference evidence="1" key="1">
    <citation type="submission" date="2018-05" db="EMBL/GenBank/DDBJ databases">
        <title>Draft genome of Mucuna pruriens seed.</title>
        <authorList>
            <person name="Nnadi N.E."/>
            <person name="Vos R."/>
            <person name="Hasami M.H."/>
            <person name="Devisetty U.K."/>
            <person name="Aguiy J.C."/>
        </authorList>
    </citation>
    <scope>NUCLEOTIDE SEQUENCE [LARGE SCALE GENOMIC DNA]</scope>
    <source>
        <strain evidence="1">JCA_2017</strain>
    </source>
</reference>
<name>A0A371EHQ7_MUCPR</name>
<organism evidence="1 2">
    <name type="scientific">Mucuna pruriens</name>
    <name type="common">Velvet bean</name>
    <name type="synonym">Dolichos pruriens</name>
    <dbReference type="NCBI Taxonomy" id="157652"/>
    <lineage>
        <taxon>Eukaryota</taxon>
        <taxon>Viridiplantae</taxon>
        <taxon>Streptophyta</taxon>
        <taxon>Embryophyta</taxon>
        <taxon>Tracheophyta</taxon>
        <taxon>Spermatophyta</taxon>
        <taxon>Magnoliopsida</taxon>
        <taxon>eudicotyledons</taxon>
        <taxon>Gunneridae</taxon>
        <taxon>Pentapetalae</taxon>
        <taxon>rosids</taxon>
        <taxon>fabids</taxon>
        <taxon>Fabales</taxon>
        <taxon>Fabaceae</taxon>
        <taxon>Papilionoideae</taxon>
        <taxon>50 kb inversion clade</taxon>
        <taxon>NPAAA clade</taxon>
        <taxon>indigoferoid/millettioid clade</taxon>
        <taxon>Phaseoleae</taxon>
        <taxon>Mucuna</taxon>
    </lineage>
</organism>
<comment type="caution">
    <text evidence="1">The sequence shown here is derived from an EMBL/GenBank/DDBJ whole genome shotgun (WGS) entry which is preliminary data.</text>
</comment>